<dbReference type="InterPro" id="IPR021375">
    <property type="entry name" value="DUF2997"/>
</dbReference>
<dbReference type="AlphaFoldDB" id="A0A0F9M8C6"/>
<sequence length="67" mass="7741">MPKREIEFLIDQDGNVQIDVKNGEGPTCIKETSDLEKKLGIVKSREKKPEFFKKVGIKKKEYTSSQR</sequence>
<proteinExistence type="predicted"/>
<organism evidence="1">
    <name type="scientific">marine sediment metagenome</name>
    <dbReference type="NCBI Taxonomy" id="412755"/>
    <lineage>
        <taxon>unclassified sequences</taxon>
        <taxon>metagenomes</taxon>
        <taxon>ecological metagenomes</taxon>
    </lineage>
</organism>
<comment type="caution">
    <text evidence="1">The sequence shown here is derived from an EMBL/GenBank/DDBJ whole genome shotgun (WGS) entry which is preliminary data.</text>
</comment>
<protein>
    <recommendedName>
        <fullName evidence="2">DUF2997 domain-containing protein</fullName>
    </recommendedName>
</protein>
<reference evidence="1" key="1">
    <citation type="journal article" date="2015" name="Nature">
        <title>Complex archaea that bridge the gap between prokaryotes and eukaryotes.</title>
        <authorList>
            <person name="Spang A."/>
            <person name="Saw J.H."/>
            <person name="Jorgensen S.L."/>
            <person name="Zaremba-Niedzwiedzka K."/>
            <person name="Martijn J."/>
            <person name="Lind A.E."/>
            <person name="van Eijk R."/>
            <person name="Schleper C."/>
            <person name="Guy L."/>
            <person name="Ettema T.J."/>
        </authorList>
    </citation>
    <scope>NUCLEOTIDE SEQUENCE</scope>
</reference>
<dbReference type="EMBL" id="LAZR01005199">
    <property type="protein sequence ID" value="KKN01974.1"/>
    <property type="molecule type" value="Genomic_DNA"/>
</dbReference>
<gene>
    <name evidence="1" type="ORF">LCGC14_1122410</name>
</gene>
<dbReference type="Pfam" id="PF11211">
    <property type="entry name" value="DUF2997"/>
    <property type="match status" value="1"/>
</dbReference>
<name>A0A0F9M8C6_9ZZZZ</name>
<evidence type="ECO:0000313" key="1">
    <source>
        <dbReference type="EMBL" id="KKN01974.1"/>
    </source>
</evidence>
<accession>A0A0F9M8C6</accession>
<evidence type="ECO:0008006" key="2">
    <source>
        <dbReference type="Google" id="ProtNLM"/>
    </source>
</evidence>